<keyword evidence="2" id="KW-0812">Transmembrane</keyword>
<feature type="region of interest" description="Disordered" evidence="1">
    <location>
        <begin position="90"/>
        <end position="142"/>
    </location>
</feature>
<feature type="compositionally biased region" description="Pro residues" evidence="1">
    <location>
        <begin position="98"/>
        <end position="108"/>
    </location>
</feature>
<gene>
    <name evidence="3" type="ORF">AB0L03_30690</name>
</gene>
<dbReference type="EMBL" id="JBFASG010000045">
    <property type="protein sequence ID" value="MEV4927130.1"/>
    <property type="molecule type" value="Genomic_DNA"/>
</dbReference>
<reference evidence="3 4" key="1">
    <citation type="submission" date="2024-06" db="EMBL/GenBank/DDBJ databases">
        <title>The Natural Products Discovery Center: Release of the First 8490 Sequenced Strains for Exploring Actinobacteria Biosynthetic Diversity.</title>
        <authorList>
            <person name="Kalkreuter E."/>
            <person name="Kautsar S.A."/>
            <person name="Yang D."/>
            <person name="Bader C.D."/>
            <person name="Teijaro C.N."/>
            <person name="Fluegel L."/>
            <person name="Davis C.M."/>
            <person name="Simpson J.R."/>
            <person name="Lauterbach L."/>
            <person name="Steele A.D."/>
            <person name="Gui C."/>
            <person name="Meng S."/>
            <person name="Li G."/>
            <person name="Viehrig K."/>
            <person name="Ye F."/>
            <person name="Su P."/>
            <person name="Kiefer A.F."/>
            <person name="Nichols A."/>
            <person name="Cepeda A.J."/>
            <person name="Yan W."/>
            <person name="Fan B."/>
            <person name="Jiang Y."/>
            <person name="Adhikari A."/>
            <person name="Zheng C.-J."/>
            <person name="Schuster L."/>
            <person name="Cowan T.M."/>
            <person name="Smanski M.J."/>
            <person name="Chevrette M.G."/>
            <person name="De Carvalho L.P.S."/>
            <person name="Shen B."/>
        </authorList>
    </citation>
    <scope>NUCLEOTIDE SEQUENCE [LARGE SCALE GENOMIC DNA]</scope>
    <source>
        <strain evidence="3 4">NPDC053791</strain>
    </source>
</reference>
<accession>A0ABV3J375</accession>
<organism evidence="3 4">
    <name type="scientific">Streptomyces roseoverticillatus</name>
    <dbReference type="NCBI Taxonomy" id="66429"/>
    <lineage>
        <taxon>Bacteria</taxon>
        <taxon>Bacillati</taxon>
        <taxon>Actinomycetota</taxon>
        <taxon>Actinomycetes</taxon>
        <taxon>Kitasatosporales</taxon>
        <taxon>Streptomycetaceae</taxon>
        <taxon>Streptomyces</taxon>
    </lineage>
</organism>
<sequence length="142" mass="13802">MSAQMQARWGGAAAAVAVAGLAVYFALVGWDAAQRWATVLGLFVGLAGLWVAVAGLRRGRREAAAGQGVVGSSVGGGVAQVDGTCGNVRIRHTGGVAAPPPTPVPGAPAHPGDGQTVSGSAVGGPVDQVRGTGGDVDIEQGP</sequence>
<protein>
    <recommendedName>
        <fullName evidence="5">Integral membrane protein</fullName>
    </recommendedName>
</protein>
<keyword evidence="2" id="KW-0472">Membrane</keyword>
<keyword evidence="4" id="KW-1185">Reference proteome</keyword>
<feature type="transmembrane region" description="Helical" evidence="2">
    <location>
        <begin position="36"/>
        <end position="56"/>
    </location>
</feature>
<keyword evidence="2" id="KW-1133">Transmembrane helix</keyword>
<evidence type="ECO:0000256" key="2">
    <source>
        <dbReference type="SAM" id="Phobius"/>
    </source>
</evidence>
<comment type="caution">
    <text evidence="3">The sequence shown here is derived from an EMBL/GenBank/DDBJ whole genome shotgun (WGS) entry which is preliminary data.</text>
</comment>
<name>A0ABV3J375_9ACTN</name>
<proteinExistence type="predicted"/>
<evidence type="ECO:0000313" key="4">
    <source>
        <dbReference type="Proteomes" id="UP001552479"/>
    </source>
</evidence>
<feature type="transmembrane region" description="Helical" evidence="2">
    <location>
        <begin position="12"/>
        <end position="30"/>
    </location>
</feature>
<dbReference type="Proteomes" id="UP001552479">
    <property type="component" value="Unassembled WGS sequence"/>
</dbReference>
<evidence type="ECO:0008006" key="5">
    <source>
        <dbReference type="Google" id="ProtNLM"/>
    </source>
</evidence>
<evidence type="ECO:0000256" key="1">
    <source>
        <dbReference type="SAM" id="MobiDB-lite"/>
    </source>
</evidence>
<evidence type="ECO:0000313" key="3">
    <source>
        <dbReference type="EMBL" id="MEV4927130.1"/>
    </source>
</evidence>
<dbReference type="RefSeq" id="WP_366090353.1">
    <property type="nucleotide sequence ID" value="NZ_JBFASG010000045.1"/>
</dbReference>